<keyword evidence="2" id="KW-1185">Reference proteome</keyword>
<accession>A0A1G8W129</accession>
<reference evidence="1 2" key="1">
    <citation type="submission" date="2016-10" db="EMBL/GenBank/DDBJ databases">
        <authorList>
            <person name="de Groot N.N."/>
        </authorList>
    </citation>
    <scope>NUCLEOTIDE SEQUENCE [LARGE SCALE GENOMIC DNA]</scope>
    <source>
        <strain evidence="1 2">CGMCC 1.6502</strain>
    </source>
</reference>
<name>A0A1G8W129_9BACI</name>
<dbReference type="PIRSF" id="PIRSF004764">
    <property type="entry name" value="YmfJ"/>
    <property type="match status" value="1"/>
</dbReference>
<sequence length="86" mass="9642">MSVLDNFESWKDFLGDRLHQAQGQGMDQNTISDLAFEIGGYLSKQVDAENDQEAVLRDLWNAASQDEQHAIANIMVKMVKNEGTGR</sequence>
<dbReference type="AlphaFoldDB" id="A0A1G8W129"/>
<evidence type="ECO:0000313" key="2">
    <source>
        <dbReference type="Proteomes" id="UP000198694"/>
    </source>
</evidence>
<proteinExistence type="predicted"/>
<dbReference type="Proteomes" id="UP000198694">
    <property type="component" value="Unassembled WGS sequence"/>
</dbReference>
<dbReference type="Pfam" id="PF11588">
    <property type="entry name" value="DUF3243"/>
    <property type="match status" value="1"/>
</dbReference>
<dbReference type="OrthoDB" id="2382009at2"/>
<dbReference type="InterPro" id="IPR024702">
    <property type="entry name" value="Uncharacterised_YmfJ"/>
</dbReference>
<evidence type="ECO:0000313" key="1">
    <source>
        <dbReference type="EMBL" id="SDJ71160.1"/>
    </source>
</evidence>
<dbReference type="RefSeq" id="WP_093210621.1">
    <property type="nucleotide sequence ID" value="NZ_FNFL01000001.1"/>
</dbReference>
<evidence type="ECO:0008006" key="3">
    <source>
        <dbReference type="Google" id="ProtNLM"/>
    </source>
</evidence>
<dbReference type="STRING" id="407036.SAMN05216243_0446"/>
<dbReference type="InterPro" id="IPR038292">
    <property type="entry name" value="YmfJ/YflH_sf"/>
</dbReference>
<protein>
    <recommendedName>
        <fullName evidence="3">DUF3243 domain-containing protein</fullName>
    </recommendedName>
</protein>
<dbReference type="Gene3D" id="1.10.760.20">
    <property type="entry name" value="Protein of unknown function DUF3243"/>
    <property type="match status" value="1"/>
</dbReference>
<dbReference type="InterPro" id="IPR021637">
    <property type="entry name" value="DUF3243"/>
</dbReference>
<gene>
    <name evidence="1" type="ORF">SAMN05216243_0446</name>
</gene>
<organism evidence="1 2">
    <name type="scientific">Sediminibacillus albus</name>
    <dbReference type="NCBI Taxonomy" id="407036"/>
    <lineage>
        <taxon>Bacteria</taxon>
        <taxon>Bacillati</taxon>
        <taxon>Bacillota</taxon>
        <taxon>Bacilli</taxon>
        <taxon>Bacillales</taxon>
        <taxon>Bacillaceae</taxon>
        <taxon>Sediminibacillus</taxon>
    </lineage>
</organism>
<dbReference type="EMBL" id="FNFL01000001">
    <property type="protein sequence ID" value="SDJ71160.1"/>
    <property type="molecule type" value="Genomic_DNA"/>
</dbReference>